<dbReference type="KEGG" id="bcz:pE33L466_0104"/>
<reference evidence="2" key="1">
    <citation type="journal article" date="2006" name="J. Bacteriol.">
        <title>Pathogenomic sequence analysis of Bacillus cereus and Bacillus thuringiensis isolates closely related to Bacillus anthracis.</title>
        <authorList>
            <person name="Han C.S."/>
            <person name="Xie G."/>
            <person name="Challacombe J.F."/>
            <person name="Altherr M.R."/>
            <person name="Bhotika S.S."/>
            <person name="Brown N."/>
            <person name="Bruce D."/>
            <person name="Campbell C.S."/>
            <person name="Campbell M.L."/>
            <person name="Chen J."/>
            <person name="Chertkov O."/>
            <person name="Cleland C."/>
            <person name="Dimitrijevic M."/>
            <person name="Doggett N.A."/>
            <person name="Fawcett J.J."/>
            <person name="Glavina T."/>
            <person name="Goodwin L.A."/>
            <person name="Green L.D."/>
            <person name="Hill K.K."/>
            <person name="Hitchcock P."/>
            <person name="Jackson P.J."/>
            <person name="Keim P."/>
            <person name="Kewalramani A.R."/>
            <person name="Longmire J."/>
            <person name="Lucas S."/>
            <person name="Malfatti S."/>
            <person name="McMurry K."/>
            <person name="Meincke L.J."/>
            <person name="Misra M."/>
            <person name="Moseman B.L."/>
            <person name="Mundt M."/>
            <person name="Munk A.C."/>
            <person name="Okinaka R.T."/>
            <person name="Parson-Quintana B."/>
            <person name="Reilly L.P."/>
            <person name="Richardson P."/>
            <person name="Robinson D.L."/>
            <person name="Rubin E."/>
            <person name="Saunders E."/>
            <person name="Tapia R."/>
            <person name="Tesmer J.G."/>
            <person name="Thayer N."/>
            <person name="Thompson L.S."/>
            <person name="Tice H."/>
            <person name="Ticknor L.O."/>
            <person name="Wills P.L."/>
            <person name="Brettin T.S."/>
            <person name="Gilna P."/>
        </authorList>
    </citation>
    <scope>NUCLEOTIDE SEQUENCE [LARGE SCALE GENOMIC DNA]</scope>
    <source>
        <strain evidence="2">ZK / E33L</strain>
        <plasmid evidence="2">pE33L466</plasmid>
    </source>
</reference>
<evidence type="ECO:0000313" key="2">
    <source>
        <dbReference type="Proteomes" id="UP000002612"/>
    </source>
</evidence>
<dbReference type="EMBL" id="CP000040">
    <property type="protein sequence ID" value="AAY60269.1"/>
    <property type="molecule type" value="Genomic_DNA"/>
</dbReference>
<proteinExistence type="predicted"/>
<geneLocation type="plasmid" evidence="1 2">
    <name>pE33L466</name>
</geneLocation>
<sequence>MATLQLMEQVKDVNKRDIRIKIINLQGQHCNGCEHQYKASYCLHNCDIGKQINKLGTALGGTYVADQPKRRTKAEWDVLCEKTLIMLESGMIKVQIAKELGIRDPRYISEQLKKRNLRLKFHIPYLKNK</sequence>
<name>Q4V1Y8_BACCZ</name>
<gene>
    <name evidence="1" type="ordered locus">pE33L466_0104</name>
</gene>
<dbReference type="AlphaFoldDB" id="Q4V1Y8"/>
<protein>
    <recommendedName>
        <fullName evidence="3">Zinc-finger domain-containing protein</fullName>
    </recommendedName>
</protein>
<evidence type="ECO:0008006" key="3">
    <source>
        <dbReference type="Google" id="ProtNLM"/>
    </source>
</evidence>
<dbReference type="InterPro" id="IPR019718">
    <property type="entry name" value="DUF2602"/>
</dbReference>
<dbReference type="Proteomes" id="UP000002612">
    <property type="component" value="Plasmid pE33L466"/>
</dbReference>
<keyword evidence="1" id="KW-0614">Plasmid</keyword>
<organism evidence="1 2">
    <name type="scientific">Bacillus cereus (strain ZK / E33L)</name>
    <dbReference type="NCBI Taxonomy" id="288681"/>
    <lineage>
        <taxon>Bacteria</taxon>
        <taxon>Bacillati</taxon>
        <taxon>Bacillota</taxon>
        <taxon>Bacilli</taxon>
        <taxon>Bacillales</taxon>
        <taxon>Bacillaceae</taxon>
        <taxon>Bacillus</taxon>
        <taxon>Bacillus cereus group</taxon>
    </lineage>
</organism>
<dbReference type="Pfam" id="PF10782">
    <property type="entry name" value="zf-C2HCIx2C"/>
    <property type="match status" value="1"/>
</dbReference>
<evidence type="ECO:0000313" key="1">
    <source>
        <dbReference type="EMBL" id="AAY60269.1"/>
    </source>
</evidence>
<accession>Q4V1Y8</accession>